<gene>
    <name evidence="2" type="ORF">IAB00_02735</name>
</gene>
<feature type="transmembrane region" description="Helical" evidence="1">
    <location>
        <begin position="65"/>
        <end position="90"/>
    </location>
</feature>
<keyword evidence="1" id="KW-0472">Membrane</keyword>
<keyword evidence="1" id="KW-0812">Transmembrane</keyword>
<organism evidence="2 3">
    <name type="scientific">Candidatus Avidehalobacter gallistercoris</name>
    <dbReference type="NCBI Taxonomy" id="2840694"/>
    <lineage>
        <taxon>Bacteria</taxon>
        <taxon>Bacillati</taxon>
        <taxon>Bacillota</taxon>
        <taxon>Clostridia</taxon>
        <taxon>Eubacteriales</taxon>
        <taxon>Peptococcaceae</taxon>
        <taxon>Peptococcaceae incertae sedis</taxon>
        <taxon>Candidatus Avidehalobacter</taxon>
    </lineage>
</organism>
<dbReference type="EMBL" id="DVMH01000017">
    <property type="protein sequence ID" value="HIU10148.1"/>
    <property type="molecule type" value="Genomic_DNA"/>
</dbReference>
<proteinExistence type="predicted"/>
<evidence type="ECO:0000313" key="3">
    <source>
        <dbReference type="Proteomes" id="UP000824124"/>
    </source>
</evidence>
<dbReference type="Proteomes" id="UP000824124">
    <property type="component" value="Unassembled WGS sequence"/>
</dbReference>
<feature type="transmembrane region" description="Helical" evidence="1">
    <location>
        <begin position="35"/>
        <end position="58"/>
    </location>
</feature>
<protein>
    <recommendedName>
        <fullName evidence="4">Transmembrane protein</fullName>
    </recommendedName>
</protein>
<reference evidence="2" key="1">
    <citation type="submission" date="2020-10" db="EMBL/GenBank/DDBJ databases">
        <authorList>
            <person name="Gilroy R."/>
        </authorList>
    </citation>
    <scope>NUCLEOTIDE SEQUENCE</scope>
    <source>
        <strain evidence="2">2830</strain>
    </source>
</reference>
<keyword evidence="1" id="KW-1133">Transmembrane helix</keyword>
<comment type="caution">
    <text evidence="2">The sequence shown here is derived from an EMBL/GenBank/DDBJ whole genome shotgun (WGS) entry which is preliminary data.</text>
</comment>
<reference evidence="2" key="2">
    <citation type="journal article" date="2021" name="PeerJ">
        <title>Extensive microbial diversity within the chicken gut microbiome revealed by metagenomics and culture.</title>
        <authorList>
            <person name="Gilroy R."/>
            <person name="Ravi A."/>
            <person name="Getino M."/>
            <person name="Pursley I."/>
            <person name="Horton D.L."/>
            <person name="Alikhan N.F."/>
            <person name="Baker D."/>
            <person name="Gharbi K."/>
            <person name="Hall N."/>
            <person name="Watson M."/>
            <person name="Adriaenssens E.M."/>
            <person name="Foster-Nyarko E."/>
            <person name="Jarju S."/>
            <person name="Secka A."/>
            <person name="Antonio M."/>
            <person name="Oren A."/>
            <person name="Chaudhuri R.R."/>
            <person name="La Ragione R."/>
            <person name="Hildebrand F."/>
            <person name="Pallen M.J."/>
        </authorList>
    </citation>
    <scope>NUCLEOTIDE SEQUENCE</scope>
    <source>
        <strain evidence="2">2830</strain>
    </source>
</reference>
<evidence type="ECO:0000256" key="1">
    <source>
        <dbReference type="SAM" id="Phobius"/>
    </source>
</evidence>
<accession>A0A9D1HLK3</accession>
<sequence>MTVSLVKRLSLLACILTLPLSFMGYGLIWSAGWPPLFLCYLLFMPLIILSLLIVGGVCRRPRLTLALCCVGMGLFLCYAAIALACCYALNTGLISPMVWD</sequence>
<evidence type="ECO:0008006" key="4">
    <source>
        <dbReference type="Google" id="ProtNLM"/>
    </source>
</evidence>
<evidence type="ECO:0000313" key="2">
    <source>
        <dbReference type="EMBL" id="HIU10148.1"/>
    </source>
</evidence>
<name>A0A9D1HLK3_9FIRM</name>
<feature type="transmembrane region" description="Helical" evidence="1">
    <location>
        <begin position="9"/>
        <end position="29"/>
    </location>
</feature>
<dbReference type="AlphaFoldDB" id="A0A9D1HLK3"/>